<dbReference type="Pfam" id="PF25941">
    <property type="entry name" value="PDDEXK_16"/>
    <property type="match status" value="1"/>
</dbReference>
<proteinExistence type="predicted"/>
<organism evidence="1 2">
    <name type="scientific">Natronoarchaeum mannanilyticum</name>
    <dbReference type="NCBI Taxonomy" id="926360"/>
    <lineage>
        <taxon>Archaea</taxon>
        <taxon>Methanobacteriati</taxon>
        <taxon>Methanobacteriota</taxon>
        <taxon>Stenosarchaea group</taxon>
        <taxon>Halobacteria</taxon>
        <taxon>Halobacteriales</taxon>
        <taxon>Natronoarchaeaceae</taxon>
    </lineage>
</organism>
<dbReference type="AlphaFoldDB" id="A0AAV3TAZ6"/>
<accession>A0AAV3TAZ6</accession>
<gene>
    <name evidence="1" type="ORF">GCM10009020_22040</name>
</gene>
<name>A0AAV3TAZ6_9EURY</name>
<sequence length="135" mass="14566">MQSASSKRAGERAESNVIDAVSELTYLPDTEVEHADAEVETTISPRAGLPTIALPVVEQGTLVEIKSAMVRLESGGHGRFYLRREQHEQVRADAGVYLFAVCEPTPDRSVLALKFVAATSLDEIGAGPGGDWRDE</sequence>
<dbReference type="InterPro" id="IPR058715">
    <property type="entry name" value="PDDEXK_nuclease-rel"/>
</dbReference>
<dbReference type="Proteomes" id="UP001500420">
    <property type="component" value="Unassembled WGS sequence"/>
</dbReference>
<reference evidence="1 2" key="1">
    <citation type="journal article" date="2019" name="Int. J. Syst. Evol. Microbiol.">
        <title>The Global Catalogue of Microorganisms (GCM) 10K type strain sequencing project: providing services to taxonomists for standard genome sequencing and annotation.</title>
        <authorList>
            <consortium name="The Broad Institute Genomics Platform"/>
            <consortium name="The Broad Institute Genome Sequencing Center for Infectious Disease"/>
            <person name="Wu L."/>
            <person name="Ma J."/>
        </authorList>
    </citation>
    <scope>NUCLEOTIDE SEQUENCE [LARGE SCALE GENOMIC DNA]</scope>
    <source>
        <strain evidence="1 2">JCM 16328</strain>
    </source>
</reference>
<keyword evidence="2" id="KW-1185">Reference proteome</keyword>
<protein>
    <submittedName>
        <fullName evidence="1">Uncharacterized protein</fullName>
    </submittedName>
</protein>
<evidence type="ECO:0000313" key="2">
    <source>
        <dbReference type="Proteomes" id="UP001500420"/>
    </source>
</evidence>
<dbReference type="EMBL" id="BAAADV010000004">
    <property type="protein sequence ID" value="GAA0674311.1"/>
    <property type="molecule type" value="Genomic_DNA"/>
</dbReference>
<comment type="caution">
    <text evidence="1">The sequence shown here is derived from an EMBL/GenBank/DDBJ whole genome shotgun (WGS) entry which is preliminary data.</text>
</comment>
<evidence type="ECO:0000313" key="1">
    <source>
        <dbReference type="EMBL" id="GAA0674311.1"/>
    </source>
</evidence>